<dbReference type="Pfam" id="PF11185">
    <property type="entry name" value="DUF2971"/>
    <property type="match status" value="1"/>
</dbReference>
<dbReference type="InterPro" id="IPR021352">
    <property type="entry name" value="DUF2971"/>
</dbReference>
<dbReference type="EMBL" id="JAAFZH010000008">
    <property type="protein sequence ID" value="NDU96847.1"/>
    <property type="molecule type" value="Genomic_DNA"/>
</dbReference>
<name>A0A6L9LBF1_9BACT</name>
<dbReference type="Proteomes" id="UP000474175">
    <property type="component" value="Unassembled WGS sequence"/>
</dbReference>
<protein>
    <submittedName>
        <fullName evidence="1">DUF2971 domain-containing protein</fullName>
    </submittedName>
</protein>
<accession>A0A6L9LBF1</accession>
<proteinExistence type="predicted"/>
<dbReference type="AlphaFoldDB" id="A0A6L9LBF1"/>
<keyword evidence="2" id="KW-1185">Reference proteome</keyword>
<dbReference type="RefSeq" id="WP_163951716.1">
    <property type="nucleotide sequence ID" value="NZ_JAAFZH010000008.1"/>
</dbReference>
<comment type="caution">
    <text evidence="1">The sequence shown here is derived from an EMBL/GenBank/DDBJ whole genome shotgun (WGS) entry which is preliminary data.</text>
</comment>
<organism evidence="1 2">
    <name type="scientific">Spirosoma terrae</name>
    <dbReference type="NCBI Taxonomy" id="1968276"/>
    <lineage>
        <taxon>Bacteria</taxon>
        <taxon>Pseudomonadati</taxon>
        <taxon>Bacteroidota</taxon>
        <taxon>Cytophagia</taxon>
        <taxon>Cytophagales</taxon>
        <taxon>Cytophagaceae</taxon>
        <taxon>Spirosoma</taxon>
    </lineage>
</organism>
<gene>
    <name evidence="1" type="ORF">GK108_18330</name>
</gene>
<reference evidence="1 2" key="1">
    <citation type="submission" date="2020-02" db="EMBL/GenBank/DDBJ databases">
        <title>Draft genome sequence of two Spirosoma agri KCTC 52727 and Spirosoma terrae KCTC 52035.</title>
        <authorList>
            <person name="Rojas J."/>
            <person name="Ambika Manirajan B."/>
            <person name="Suarez C."/>
            <person name="Ratering S."/>
            <person name="Schnell S."/>
        </authorList>
    </citation>
    <scope>NUCLEOTIDE SEQUENCE [LARGE SCALE GENOMIC DNA]</scope>
    <source>
        <strain evidence="1 2">KCTC 52035</strain>
    </source>
</reference>
<sequence length="372" mass="43077">MSENSKRLSLVAKLLNKGIRKVAKALQEGGFKIDVNPNYQVNTKQLEFLAKKFNNPSLVAYPVTDEKSERPTLPGLKVIGKIDLNAKPGDTFNKPILIRKEGTDSTNELDVLKEIEAIRVRIGLPTSIYKYYTVNPYFLDSIKNGYFYFNRPSNFNDPFDCSMSLVGFADNDEQYRTYLERLETINGKQLSPKQVHEIKQHYKKALEEAVRNVGICCFSRSCTNILMWSHYAYNHMGVCLEFDYKADKLIRSALDVYYTDRFFTTNFNKKPEVAIGNMTFTKAIDWQYEKELRIYQVGLNAEEKRKVSYDKKALKKIIFGMKCKESDIQAIMKIIHEANYPNARFYQANPVLGKYAVELQELKPRENLPTDY</sequence>
<evidence type="ECO:0000313" key="1">
    <source>
        <dbReference type="EMBL" id="NDU96847.1"/>
    </source>
</evidence>
<evidence type="ECO:0000313" key="2">
    <source>
        <dbReference type="Proteomes" id="UP000474175"/>
    </source>
</evidence>